<proteinExistence type="predicted"/>
<dbReference type="Gene3D" id="2.120.10.30">
    <property type="entry name" value="TolB, C-terminal domain"/>
    <property type="match status" value="1"/>
</dbReference>
<dbReference type="SMART" id="SM00635">
    <property type="entry name" value="BID_2"/>
    <property type="match status" value="5"/>
</dbReference>
<comment type="caution">
    <text evidence="2">The sequence shown here is derived from an EMBL/GenBank/DDBJ whole genome shotgun (WGS) entry which is preliminary data.</text>
</comment>
<dbReference type="RefSeq" id="WP_105038946.1">
    <property type="nucleotide sequence ID" value="NZ_PPSL01000002.1"/>
</dbReference>
<dbReference type="InterPro" id="IPR003343">
    <property type="entry name" value="Big_2"/>
</dbReference>
<evidence type="ECO:0000259" key="1">
    <source>
        <dbReference type="SMART" id="SM00635"/>
    </source>
</evidence>
<dbReference type="NCBIfam" id="TIGR04183">
    <property type="entry name" value="Por_Secre_tail"/>
    <property type="match status" value="1"/>
</dbReference>
<dbReference type="InterPro" id="IPR011042">
    <property type="entry name" value="6-blade_b-propeller_TolB-like"/>
</dbReference>
<feature type="domain" description="BIG2" evidence="1">
    <location>
        <begin position="628"/>
        <end position="699"/>
    </location>
</feature>
<reference evidence="2 3" key="1">
    <citation type="submission" date="2018-01" db="EMBL/GenBank/DDBJ databases">
        <title>A novel member of the phylum Bacteroidetes isolated from glacier ice.</title>
        <authorList>
            <person name="Liu Q."/>
            <person name="Xin Y.-H."/>
        </authorList>
    </citation>
    <scope>NUCLEOTIDE SEQUENCE [LARGE SCALE GENOMIC DNA]</scope>
    <source>
        <strain evidence="2 3">RB1R16</strain>
    </source>
</reference>
<evidence type="ECO:0000313" key="2">
    <source>
        <dbReference type="EMBL" id="PQJ12067.1"/>
    </source>
</evidence>
<dbReference type="Proteomes" id="UP000239872">
    <property type="component" value="Unassembled WGS sequence"/>
</dbReference>
<dbReference type="SUPFAM" id="SSF49373">
    <property type="entry name" value="Invasin/intimin cell-adhesion fragments"/>
    <property type="match status" value="5"/>
</dbReference>
<dbReference type="SUPFAM" id="SSF63829">
    <property type="entry name" value="Calcium-dependent phosphotriesterase"/>
    <property type="match status" value="1"/>
</dbReference>
<dbReference type="Pfam" id="PF26182">
    <property type="entry name" value="Ig_NUP210_5th"/>
    <property type="match status" value="1"/>
</dbReference>
<evidence type="ECO:0000313" key="3">
    <source>
        <dbReference type="Proteomes" id="UP000239872"/>
    </source>
</evidence>
<accession>A0A2S7SZM1</accession>
<dbReference type="OrthoDB" id="7794186at2"/>
<feature type="domain" description="BIG2" evidence="1">
    <location>
        <begin position="545"/>
        <end position="620"/>
    </location>
</feature>
<dbReference type="InterPro" id="IPR008964">
    <property type="entry name" value="Invasin/intimin_cell_adhesion"/>
</dbReference>
<organism evidence="2 3">
    <name type="scientific">Flavipsychrobacter stenotrophus</name>
    <dbReference type="NCBI Taxonomy" id="2077091"/>
    <lineage>
        <taxon>Bacteria</taxon>
        <taxon>Pseudomonadati</taxon>
        <taxon>Bacteroidota</taxon>
        <taxon>Chitinophagia</taxon>
        <taxon>Chitinophagales</taxon>
        <taxon>Chitinophagaceae</taxon>
        <taxon>Flavipsychrobacter</taxon>
    </lineage>
</organism>
<feature type="domain" description="BIG2" evidence="1">
    <location>
        <begin position="1355"/>
        <end position="1423"/>
    </location>
</feature>
<keyword evidence="3" id="KW-1185">Reference proteome</keyword>
<dbReference type="Gene3D" id="2.60.40.10">
    <property type="entry name" value="Immunoglobulins"/>
    <property type="match status" value="1"/>
</dbReference>
<sequence length="2249" mass="228801">MKKILPILFILLFLLGFSESFGQCYYQDTSVLYWVKMNKAYGMAISNSGKVAVSSVKAGDTAVKSVVKIWNNVTDFMGGLDNDDSLKLISPQGLVYDNDDNLYVVQTGKTDSNIQVFNSGLALIKTISNSTGALAWNKPRGIAVDDLQNVYVVSADSMNGITHLPIRGTGKLIKISSPLTTATKTLLLSHLYSPKAVAINGGKLYLTENDSNRIDVYNLTTMSKVDSMVTMNPWDLTVKDCRAYCIDHSMNGVNIMRADSLADSTVVDTIINPYSNQGKYAMQLNADRDLFIADNDSGRVLYFSGTIPPGGGGSSGGSGMPGARFCVGSHRLYTAVGPGWWSSQDTNVVQVDSFGNAFAVNQGLTHLYFTHDTVVTTYFAFIDAPLLPLSPIYAKLNGGMIQFDSVTICATHIRGLYNANGGYWSSSVPSVAIIKPSGVVWPKGIGTTIITFGNGNTCNSVSTTYKVTVIPTPNAGIISGISTICNGSATSLTDAVSGGAWSSGDNLVAMVNASGVVTGIGAGETIISYTVNPACSEGIAMVALKVDSMPVAGTISGVDSICKTEITLLTKIGATDGGTWTSSNTTIASVDDAGSVTGINSGSVVITYKVSNSCDTVSATKTLTVRSDPDAGSITGTDSVCVNENINLLNTSASAVGTWSSSHPAIAIVDAGGSVTGIDAGGATISYIVTDACTSDTTTLNINVRALPQAGAIIGPDMVCEGFTVWLGHGTSVGADAWTTEDAAIAAIDAAGTVTGINTGGTVVRYIASNSCGADTAVLAFTVNPAPHAGIIYGPTNGCVGYNYPLSLSGASGTSTWISSDPSIADVDASGMLYASLYGTVTITHISSTTCGSDSTTFTFTVDPDAYSGPIDGIYDPVCMGSGPDWLYANYAVGSGYWYSEDPSIADIDGSGMVTYYSPGTVNIHYQTSTACTTDDSYMTLTVNPLPAAGGITGADSVCYNASINLISFGASSVGTWASGNPAVATVSPTGVVTGATPFPASAAIKYIVTSTVGCGQDSAIHTVYVKRSPIVSPITGPINVCNGSTISLSTVFPGGIWQSSNNSIAPVSATGVVSGAAFLGGTATISYTINTFSCGSTLSTHVVNVLTLPQHGTITGADTVCQNSFDTLRNHSATPGGTWRSRRGYVLFLSAVSGIDTIMFKGTIAGIDTIVYTVSTSCGVDSTTFSVTINSLPLDGDVTGPTDVCVGSTIVLTDVGGTPLGHWSSSDPSTADVDPLTGVVIGNSDGSVVITYSGSTACGSIPDPYTITVNAVANAVIAPSPSDVCMGSSVTLDNTGSFGAGTWSSDNTFIATVDDATGEAGGNNYGTTTISYTTTTPTCGTATATLSFTVHPLPVPGLIFGDDTVCSGATTTLIDVTPSGVWSSLNPAVAIVSTTGVVTGVATTLATTTIRYTVTSATCGTVYTSHDITVKPLPVAGVITGTSTVCSGSVITLTTTIPGTWSTTSPLVTVDATTGAVTGVNVGTATITSTVTNLCGTVYSTFPVNVIDTPVMTAITSLDSLCQGGTFVATAGPASGSWGIHFGYVLPTTATPTTANVYAAAGGIDTLTYTATNSCGTASVWKTIKVLTLPNPGYVTGTDSLCPGSTAYMYNTTGTPGGTWNHTGSHVTISASALVTAVTPGTDTVYYAITGYCGTSIATHRLTVNPLPVAGAITGAAAVCVGSSITLTNPTGTPGGIWSCGTGGTITPGGIFTGTVAGNVTVYYEATTLCGSLFALYTVTVNPLPTVSAISGTTTICAGTSATLTDATISGIWSCSPASVATIDATTGVYNGVATGSAIVSYAVANLCGTTTVTLTVNITTVPVVAAILGTATVCPGGTTTLHDGTPGGVWSVSNTHATISTSGMVTGVTPGTDTVYYTVTNACGAVSVSRLVTVYGVPGADTIAGPSVACIGMAITLTTVVPGGTWTVSNAHATVTGGVVTGITAGVDTIYYAVTNACGSATTSKIVTVHVSVVPMVTAAVSPNDTLCGAAPATYTATPVNGGTAPYIEWRRNGVNIGAGLTLGDSPADGDVISCRMASNATCPTIDTVYSNNITMHVYPNVIPVVTVTVSPGDTIGYIGQPVTFTATLTNCGSSPIYQWYENGTAIAGATSATYSTTAVGNDAFYCIADCNIPCAVAVSNHSNVVTLYTGHVGINTLHPSGVSFSLYPNPNNGNFTLIGKTEGSNEPVTYEIIDMMGRILHSGSTQPMHSIIHEQVVTDSHIAPGQYILRVITGSGAEWIHFTVSK</sequence>
<feature type="domain" description="BIG2" evidence="1">
    <location>
        <begin position="777"/>
        <end position="857"/>
    </location>
</feature>
<dbReference type="EMBL" id="PPSL01000002">
    <property type="protein sequence ID" value="PQJ12067.1"/>
    <property type="molecule type" value="Genomic_DNA"/>
</dbReference>
<dbReference type="InterPro" id="IPR013783">
    <property type="entry name" value="Ig-like_fold"/>
</dbReference>
<feature type="domain" description="BIG2" evidence="1">
    <location>
        <begin position="1816"/>
        <end position="1891"/>
    </location>
</feature>
<name>A0A2S7SZM1_9BACT</name>
<dbReference type="Gene3D" id="2.60.40.1080">
    <property type="match status" value="6"/>
</dbReference>
<dbReference type="InterPro" id="IPR026444">
    <property type="entry name" value="Secre_tail"/>
</dbReference>
<gene>
    <name evidence="2" type="ORF">CJD36_009775</name>
</gene>
<protein>
    <recommendedName>
        <fullName evidence="1">BIG2 domain-containing protein</fullName>
    </recommendedName>
</protein>